<name>A0A7W9DNC4_9SPHI</name>
<keyword evidence="1" id="KW-1133">Transmembrane helix</keyword>
<comment type="caution">
    <text evidence="2">The sequence shown here is derived from an EMBL/GenBank/DDBJ whole genome shotgun (WGS) entry which is preliminary data.</text>
</comment>
<evidence type="ECO:0000256" key="1">
    <source>
        <dbReference type="SAM" id="Phobius"/>
    </source>
</evidence>
<sequence length="300" mass="33475">MVVSLKQIKLTLQDILNNFDWDYSATDTTHNYYKIDNLTHIRSILNQLDSLDMFSEVVKELQHSVIFTTSSDNIRVSSVEAKGINANLELIKTLSSNFLSVLLTTVPEESVDSINIKLPPINDFDELSKVSREIHIALSQVLFNDDINGETKIISVENGSIWLNVFVGMTAVTFIASLIWSSAVIYKKILEGRLLEQQIRGLKVKNESLEDVLKAQKAETEMAIAAEADHISSEFFKINEAENIEKIKNSITIFADLISKGAEIHPALVAQENVSNLFPDPTKLIGIESKIKRLSGGNEN</sequence>
<feature type="transmembrane region" description="Helical" evidence="1">
    <location>
        <begin position="161"/>
        <end position="186"/>
    </location>
</feature>
<proteinExistence type="predicted"/>
<evidence type="ECO:0000313" key="3">
    <source>
        <dbReference type="Proteomes" id="UP000537718"/>
    </source>
</evidence>
<organism evidence="2 3">
    <name type="scientific">Pedobacter cryoconitis</name>
    <dbReference type="NCBI Taxonomy" id="188932"/>
    <lineage>
        <taxon>Bacteria</taxon>
        <taxon>Pseudomonadati</taxon>
        <taxon>Bacteroidota</taxon>
        <taxon>Sphingobacteriia</taxon>
        <taxon>Sphingobacteriales</taxon>
        <taxon>Sphingobacteriaceae</taxon>
        <taxon>Pedobacter</taxon>
    </lineage>
</organism>
<reference evidence="2 3" key="1">
    <citation type="submission" date="2020-08" db="EMBL/GenBank/DDBJ databases">
        <title>Genomic Encyclopedia of Type Strains, Phase IV (KMG-V): Genome sequencing to study the core and pangenomes of soil and plant-associated prokaryotes.</title>
        <authorList>
            <person name="Whitman W."/>
        </authorList>
    </citation>
    <scope>NUCLEOTIDE SEQUENCE [LARGE SCALE GENOMIC DNA]</scope>
    <source>
        <strain evidence="2 3">MP7CTX6</strain>
    </source>
</reference>
<evidence type="ECO:0000313" key="2">
    <source>
        <dbReference type="EMBL" id="MBB5624100.1"/>
    </source>
</evidence>
<dbReference type="Proteomes" id="UP000537718">
    <property type="component" value="Unassembled WGS sequence"/>
</dbReference>
<dbReference type="AlphaFoldDB" id="A0A7W9DNC4"/>
<gene>
    <name evidence="2" type="ORF">HDE69_005197</name>
</gene>
<dbReference type="RefSeq" id="WP_183870162.1">
    <property type="nucleotide sequence ID" value="NZ_JACHCF010000018.1"/>
</dbReference>
<accession>A0A7W9DNC4</accession>
<keyword evidence="1" id="KW-0472">Membrane</keyword>
<protein>
    <submittedName>
        <fullName evidence="2">Uncharacterized protein</fullName>
    </submittedName>
</protein>
<dbReference type="EMBL" id="JACHCF010000018">
    <property type="protein sequence ID" value="MBB5624100.1"/>
    <property type="molecule type" value="Genomic_DNA"/>
</dbReference>
<keyword evidence="1" id="KW-0812">Transmembrane</keyword>